<dbReference type="eggNOG" id="arCOG06117">
    <property type="taxonomic scope" value="Archaea"/>
</dbReference>
<sequence length="180" mass="19417">MRGHTRGQTTLDFAFGMSLFLAVVLFVFLFVPGVVEPFTAGAQEETVAVDRVADDLSRATLGSAERPKVLNGTCTAVFFDNRSASGCHFAGETTNERLGLDSRQRVNVTVTRNGTTAREGASPLCWDADTASLRDRSDCESGDVSLRAGEPTTADVDESVTARRVVSLNREVVTLEVVLW</sequence>
<organism evidence="2 3">
    <name type="scientific">Halomicrobium mukohataei (strain ATCC 700874 / DSM 12286 / JCM 9738 / NCIMB 13541)</name>
    <name type="common">Haloarcula mukohataei</name>
    <dbReference type="NCBI Taxonomy" id="485914"/>
    <lineage>
        <taxon>Archaea</taxon>
        <taxon>Methanobacteriati</taxon>
        <taxon>Methanobacteriota</taxon>
        <taxon>Stenosarchaea group</taxon>
        <taxon>Halobacteria</taxon>
        <taxon>Halobacteriales</taxon>
        <taxon>Haloarculaceae</taxon>
        <taxon>Halomicrobium</taxon>
    </lineage>
</organism>
<evidence type="ECO:0000256" key="1">
    <source>
        <dbReference type="SAM" id="Phobius"/>
    </source>
</evidence>
<dbReference type="STRING" id="485914.Hmuk_2140"/>
<evidence type="ECO:0000313" key="3">
    <source>
        <dbReference type="Proteomes" id="UP000001746"/>
    </source>
</evidence>
<protein>
    <submittedName>
        <fullName evidence="2">Uncharacterized protein</fullName>
    </submittedName>
</protein>
<keyword evidence="1" id="KW-0472">Membrane</keyword>
<dbReference type="EMBL" id="CP001688">
    <property type="protein sequence ID" value="ACV48253.1"/>
    <property type="molecule type" value="Genomic_DNA"/>
</dbReference>
<keyword evidence="3" id="KW-1185">Reference proteome</keyword>
<dbReference type="KEGG" id="hmu:Hmuk_2140"/>
<keyword evidence="1" id="KW-1133">Transmembrane helix</keyword>
<feature type="transmembrane region" description="Helical" evidence="1">
    <location>
        <begin position="12"/>
        <end position="35"/>
    </location>
</feature>
<name>C7NWP3_HALMD</name>
<reference evidence="2" key="1">
    <citation type="journal article" date="2009" name="Stand. Genomic Sci.">
        <title>Complete genome sequence of Halomicrobium mukohataei type strain (arg-2).</title>
        <authorList>
            <person name="Tindall B.J."/>
            <person name="Schneider S."/>
            <person name="Lapidus A."/>
            <person name="Copeland A."/>
            <person name="Glavina Del Rio T."/>
            <person name="Nolan M."/>
            <person name="Lucas S."/>
            <person name="Chen F."/>
            <person name="Tice H."/>
            <person name="Cheng J.F."/>
            <person name="Saunders E."/>
            <person name="Bruce D."/>
            <person name="Goodwin L."/>
            <person name="Pitluck S."/>
            <person name="Mikhailova N."/>
            <person name="Pati A."/>
            <person name="Ivanova N."/>
            <person name="Mavrommatis K."/>
            <person name="Chen A."/>
            <person name="Palaniappan K."/>
            <person name="Chain P."/>
            <person name="Land M."/>
            <person name="Hauser L."/>
            <person name="Chang Y.J."/>
            <person name="Jeffries C.D."/>
            <person name="Brettin T."/>
            <person name="Han C."/>
            <person name="Rohde M."/>
            <person name="Goker M."/>
            <person name="Bristow J."/>
            <person name="Eisen J.A."/>
            <person name="Markowitz V."/>
            <person name="Hugenholtz P."/>
            <person name="Klenk H.P."/>
            <person name="Kyrpides N.C."/>
            <person name="Detter J.C."/>
        </authorList>
    </citation>
    <scope>NUCLEOTIDE SEQUENCE [LARGE SCALE GENOMIC DNA]</scope>
    <source>
        <strain evidence="2">DSM 12286</strain>
    </source>
</reference>
<accession>C7NWP3</accession>
<gene>
    <name evidence="2" type="ordered locus">Hmuk_2140</name>
</gene>
<dbReference type="Pfam" id="PF23958">
    <property type="entry name" value="DUF7287"/>
    <property type="match status" value="1"/>
</dbReference>
<proteinExistence type="predicted"/>
<dbReference type="AlphaFoldDB" id="C7NWP3"/>
<dbReference type="Proteomes" id="UP000001746">
    <property type="component" value="Chromosome"/>
</dbReference>
<dbReference type="HOGENOM" id="CLU_127456_0_0_2"/>
<evidence type="ECO:0000313" key="2">
    <source>
        <dbReference type="EMBL" id="ACV48253.1"/>
    </source>
</evidence>
<keyword evidence="1" id="KW-0812">Transmembrane</keyword>
<dbReference type="InterPro" id="IPR056613">
    <property type="entry name" value="DUF7287"/>
</dbReference>